<dbReference type="GO" id="GO:0009279">
    <property type="term" value="C:cell outer membrane"/>
    <property type="evidence" value="ECO:0007669"/>
    <property type="project" value="UniProtKB-SubCell"/>
</dbReference>
<feature type="chain" id="PRO_5013208250" evidence="8">
    <location>
        <begin position="23"/>
        <end position="376"/>
    </location>
</feature>
<name>A0A1X7A8L7_9RHOB</name>
<dbReference type="Pfam" id="PF03349">
    <property type="entry name" value="Toluene_X"/>
    <property type="match status" value="1"/>
</dbReference>
<keyword evidence="6" id="KW-0472">Membrane</keyword>
<reference evidence="9 10" key="1">
    <citation type="submission" date="2017-03" db="EMBL/GenBank/DDBJ databases">
        <authorList>
            <person name="Afonso C.L."/>
            <person name="Miller P.J."/>
            <person name="Scott M.A."/>
            <person name="Spackman E."/>
            <person name="Goraichik I."/>
            <person name="Dimitrov K.M."/>
            <person name="Suarez D.L."/>
            <person name="Swayne D.E."/>
        </authorList>
    </citation>
    <scope>NUCLEOTIDE SEQUENCE [LARGE SCALE GENOMIC DNA]</scope>
    <source>
        <strain evidence="9 10">CECT 7751</strain>
    </source>
</reference>
<keyword evidence="7" id="KW-0998">Cell outer membrane</keyword>
<gene>
    <name evidence="9" type="ORF">PSM7751_04028</name>
</gene>
<dbReference type="AlphaFoldDB" id="A0A1X7A8L7"/>
<dbReference type="Gene3D" id="2.40.160.60">
    <property type="entry name" value="Outer membrane protein transport protein (OMPP1/FadL/TodX)"/>
    <property type="match status" value="1"/>
</dbReference>
<dbReference type="EMBL" id="FWFN01000010">
    <property type="protein sequence ID" value="SLN73288.1"/>
    <property type="molecule type" value="Genomic_DNA"/>
</dbReference>
<evidence type="ECO:0000256" key="7">
    <source>
        <dbReference type="ARBA" id="ARBA00023237"/>
    </source>
</evidence>
<evidence type="ECO:0000256" key="6">
    <source>
        <dbReference type="ARBA" id="ARBA00023136"/>
    </source>
</evidence>
<keyword evidence="4" id="KW-0812">Transmembrane</keyword>
<dbReference type="Proteomes" id="UP000193963">
    <property type="component" value="Unassembled WGS sequence"/>
</dbReference>
<evidence type="ECO:0000256" key="5">
    <source>
        <dbReference type="ARBA" id="ARBA00022729"/>
    </source>
</evidence>
<dbReference type="PANTHER" id="PTHR35093:SF8">
    <property type="entry name" value="OUTER MEMBRANE PROTEIN NMB0088-RELATED"/>
    <property type="match status" value="1"/>
</dbReference>
<dbReference type="GO" id="GO:0015483">
    <property type="term" value="F:long-chain fatty acid transporting porin activity"/>
    <property type="evidence" value="ECO:0007669"/>
    <property type="project" value="TreeGrafter"/>
</dbReference>
<organism evidence="9 10">
    <name type="scientific">Pseudooceanicola marinus</name>
    <dbReference type="NCBI Taxonomy" id="396013"/>
    <lineage>
        <taxon>Bacteria</taxon>
        <taxon>Pseudomonadati</taxon>
        <taxon>Pseudomonadota</taxon>
        <taxon>Alphaproteobacteria</taxon>
        <taxon>Rhodobacterales</taxon>
        <taxon>Paracoccaceae</taxon>
        <taxon>Pseudooceanicola</taxon>
    </lineage>
</organism>
<comment type="subcellular location">
    <subcellularLocation>
        <location evidence="1">Cell outer membrane</location>
        <topology evidence="1">Multi-pass membrane protein</topology>
    </subcellularLocation>
</comment>
<keyword evidence="5 8" id="KW-0732">Signal</keyword>
<evidence type="ECO:0000313" key="10">
    <source>
        <dbReference type="Proteomes" id="UP000193963"/>
    </source>
</evidence>
<sequence>MRFKSSALLALLAATTATSAYAGGIERTPQSAMVLFGEGNRFELSFGSASPSLSGTDATGNNTGNVADDFTLPSFALKMDVTDQLSLAMIYDKPFGADIYYDYTSAGPTQPALLAGTTAKADVDALTVLAKYQATDRVSVFGGLRFQKASGEITLDGAAYGGPPPGGLSGYNVELEETTSTGYVLGVAYEIPDIALRVALTYNSAIEHDFDTVENINPGATTSTKTKTPSSWNLEFQSGIAQDTLLMGSIRYVKHSEFKIEPVAFTAASGGGLVDLSDTTTYNLGIGRRFTPKLAGSIMVGYEAEGDTLVSPLAPSTGKTSLSIGLSYKVTETFEVSGGVSKIWLGDATAAPGGNPVAPFEDNDATAFGLKVAYTF</sequence>
<evidence type="ECO:0000256" key="8">
    <source>
        <dbReference type="SAM" id="SignalP"/>
    </source>
</evidence>
<keyword evidence="3" id="KW-1134">Transmembrane beta strand</keyword>
<evidence type="ECO:0000256" key="3">
    <source>
        <dbReference type="ARBA" id="ARBA00022452"/>
    </source>
</evidence>
<evidence type="ECO:0000313" key="9">
    <source>
        <dbReference type="EMBL" id="SLN73288.1"/>
    </source>
</evidence>
<dbReference type="PANTHER" id="PTHR35093">
    <property type="entry name" value="OUTER MEMBRANE PROTEIN NMB0088-RELATED"/>
    <property type="match status" value="1"/>
</dbReference>
<evidence type="ECO:0000256" key="2">
    <source>
        <dbReference type="ARBA" id="ARBA00008163"/>
    </source>
</evidence>
<proteinExistence type="inferred from homology"/>
<accession>A0A1X7A8L7</accession>
<dbReference type="InterPro" id="IPR005017">
    <property type="entry name" value="OMPP1/FadL/TodX"/>
</dbReference>
<comment type="similarity">
    <text evidence="2">Belongs to the OmpP1/FadL family.</text>
</comment>
<evidence type="ECO:0000256" key="4">
    <source>
        <dbReference type="ARBA" id="ARBA00022692"/>
    </source>
</evidence>
<protein>
    <submittedName>
        <fullName evidence="9">Outer membrane protein transport protein (OMPP1/FadL/TodX)</fullName>
    </submittedName>
</protein>
<evidence type="ECO:0000256" key="1">
    <source>
        <dbReference type="ARBA" id="ARBA00004571"/>
    </source>
</evidence>
<dbReference type="RefSeq" id="WP_085890040.1">
    <property type="nucleotide sequence ID" value="NZ_FWFN01000010.1"/>
</dbReference>
<dbReference type="SUPFAM" id="SSF56935">
    <property type="entry name" value="Porins"/>
    <property type="match status" value="1"/>
</dbReference>
<feature type="signal peptide" evidence="8">
    <location>
        <begin position="1"/>
        <end position="22"/>
    </location>
</feature>
<keyword evidence="10" id="KW-1185">Reference proteome</keyword>
<dbReference type="OrthoDB" id="6679728at2"/>